<comment type="caution">
    <text evidence="4">The sequence shown here is derived from an EMBL/GenBank/DDBJ whole genome shotgun (WGS) entry which is preliminary data.</text>
</comment>
<dbReference type="Proteomes" id="UP001211907">
    <property type="component" value="Unassembled WGS sequence"/>
</dbReference>
<evidence type="ECO:0000313" key="4">
    <source>
        <dbReference type="EMBL" id="KAJ3087955.1"/>
    </source>
</evidence>
<organism evidence="4 5">
    <name type="scientific">Physocladia obscura</name>
    <dbReference type="NCBI Taxonomy" id="109957"/>
    <lineage>
        <taxon>Eukaryota</taxon>
        <taxon>Fungi</taxon>
        <taxon>Fungi incertae sedis</taxon>
        <taxon>Chytridiomycota</taxon>
        <taxon>Chytridiomycota incertae sedis</taxon>
        <taxon>Chytridiomycetes</taxon>
        <taxon>Chytridiales</taxon>
        <taxon>Chytriomycetaceae</taxon>
        <taxon>Physocladia</taxon>
    </lineage>
</organism>
<feature type="chain" id="PRO_5042219989" evidence="3">
    <location>
        <begin position="18"/>
        <end position="960"/>
    </location>
</feature>
<proteinExistence type="predicted"/>
<keyword evidence="2" id="KW-0472">Membrane</keyword>
<feature type="region of interest" description="Disordered" evidence="1">
    <location>
        <begin position="22"/>
        <end position="51"/>
    </location>
</feature>
<feature type="compositionally biased region" description="Polar residues" evidence="1">
    <location>
        <begin position="127"/>
        <end position="141"/>
    </location>
</feature>
<dbReference type="InterPro" id="IPR011047">
    <property type="entry name" value="Quinoprotein_ADH-like_sf"/>
</dbReference>
<keyword evidence="2" id="KW-0812">Transmembrane</keyword>
<dbReference type="AlphaFoldDB" id="A0AAD5SPZ9"/>
<gene>
    <name evidence="4" type="ORF">HK100_008193</name>
</gene>
<feature type="transmembrane region" description="Helical" evidence="2">
    <location>
        <begin position="647"/>
        <end position="668"/>
    </location>
</feature>
<sequence length="960" mass="106479">MIIIMLSIGLGIYGTSSTSGAIGTTTTSAQPQNSQQEQQEQQQPKQQQQISSENWEDSLMATAEYFWNMMDSESQSDRYFEIRPPVYLSVFSFTEPSPPSYSPVSFSSPETGFDNIHYPPQKDSDTEILQSKSSQSQQETRQQPLPSPSSALLLAQKEKWTITIDGYSFEISRSVFIFVFVGLIVLICLGVVMISSLLLYLMKPNNHRRRRQRWRRFQLKSEAKDENNGEYSSEKDSSSISGDSLGGRDYAVVSLMGSSLIDVEFIDVAADGTVCWTCGDGRIHFWNRHTLRKIVVSDESNVNDFKRRRREQRVFEHGLSVDAQVERQKWQRRRQRLWRLQNCYDDDGDGNNDDTDDGICSFRVIDTVLAAGTFSGVVRCWDTYTGKISAVLWNRNNKSPVMHLLESSLSLHDDGVVAGGDVVVLGWRFDGFLDTWIAPPLSTKPSFDSSSSFGQAKNSTQVAKTWAVCVSSNCSDSLDKENNGGDGYVCSAHVDGNVVKTAVSVDLSSDIVFTLRNPNIVANATSKIAVACFDTKYDVVAVGSESGDIIIQQMSTKRELLFIKSRPALSVDEDTDGQSFLVTEGSAKWFSSLAGTGIRGSASLQGHTGRITFLKIIQKPESSSTQNTQSPAVSSDQKRQQQQISNFTFLVVSAGIDNIVNVWEISLAVVAGSDNFFSVLSANLVFDIYQPGCTVAAFYGSFLVGARRRQQQQEKNDTFDTFSDARNLRNRKQKQADRSYDSISEGVWEVWMVQLLHKNECNIAPEEYDECGAIVFVPIGEDGFCGVPLDSTHLNIKHEARIKRCAKAAAASKTTASLSVIMPVKPEAISRTHVASRQKSGYFPSNKHSVDFASNDEWEEEDDDESNYSTDNELEQQHFLGQEDIAVAPLPVFGIDLLVVTRYGVVCGFGNYVKVVLKDMTLDDCKCGNNSGLMKRTTSLAALSRVSSNTSLVNTAKKFL</sequence>
<protein>
    <submittedName>
        <fullName evidence="4">Uncharacterized protein</fullName>
    </submittedName>
</protein>
<reference evidence="4" key="1">
    <citation type="submission" date="2020-05" db="EMBL/GenBank/DDBJ databases">
        <title>Phylogenomic resolution of chytrid fungi.</title>
        <authorList>
            <person name="Stajich J.E."/>
            <person name="Amses K."/>
            <person name="Simmons R."/>
            <person name="Seto K."/>
            <person name="Myers J."/>
            <person name="Bonds A."/>
            <person name="Quandt C.A."/>
            <person name="Barry K."/>
            <person name="Liu P."/>
            <person name="Grigoriev I."/>
            <person name="Longcore J.E."/>
            <person name="James T.Y."/>
        </authorList>
    </citation>
    <scope>NUCLEOTIDE SEQUENCE</scope>
    <source>
        <strain evidence="4">JEL0513</strain>
    </source>
</reference>
<evidence type="ECO:0000256" key="1">
    <source>
        <dbReference type="SAM" id="MobiDB-lite"/>
    </source>
</evidence>
<keyword evidence="2" id="KW-1133">Transmembrane helix</keyword>
<feature type="compositionally biased region" description="Low complexity" evidence="1">
    <location>
        <begin position="22"/>
        <end position="49"/>
    </location>
</feature>
<feature type="region of interest" description="Disordered" evidence="1">
    <location>
        <begin position="620"/>
        <end position="639"/>
    </location>
</feature>
<evidence type="ECO:0000256" key="3">
    <source>
        <dbReference type="SAM" id="SignalP"/>
    </source>
</evidence>
<keyword evidence="3" id="KW-0732">Signal</keyword>
<dbReference type="SUPFAM" id="SSF50998">
    <property type="entry name" value="Quinoprotein alcohol dehydrogenase-like"/>
    <property type="match status" value="1"/>
</dbReference>
<feature type="signal peptide" evidence="3">
    <location>
        <begin position="1"/>
        <end position="17"/>
    </location>
</feature>
<name>A0AAD5SPZ9_9FUNG</name>
<feature type="transmembrane region" description="Helical" evidence="2">
    <location>
        <begin position="688"/>
        <end position="706"/>
    </location>
</feature>
<evidence type="ECO:0000313" key="5">
    <source>
        <dbReference type="Proteomes" id="UP001211907"/>
    </source>
</evidence>
<keyword evidence="5" id="KW-1185">Reference proteome</keyword>
<evidence type="ECO:0000256" key="2">
    <source>
        <dbReference type="SAM" id="Phobius"/>
    </source>
</evidence>
<accession>A0AAD5SPZ9</accession>
<feature type="region of interest" description="Disordered" evidence="1">
    <location>
        <begin position="112"/>
        <end position="148"/>
    </location>
</feature>
<feature type="transmembrane region" description="Helical" evidence="2">
    <location>
        <begin position="175"/>
        <end position="201"/>
    </location>
</feature>
<dbReference type="EMBL" id="JADGJH010003947">
    <property type="protein sequence ID" value="KAJ3087955.1"/>
    <property type="molecule type" value="Genomic_DNA"/>
</dbReference>